<name>A0A2U2BAJ4_9BACT</name>
<sequence>MSEVNLELSKTRPIRPSVPVGIVGVGSYLPPNAVTNEEFTNADLSKEEKDFMATKAGIKKRRWAKDETITEMAVKAGKNALQNSGISPSDLDMVIVTHITRDLKQLTPPNSVTIQTELGATNATAINIDQGFTGWMYALMTAASYISSGFYETVMVVSAESIMPHTDSTIMKSMLVGDGSGAFILKETEPGFGLQVFHLMSSQYQEVAAGVGIQTAKAGPADKEPSQKAFFNIAPNSFQRDLPYVKQFLPFSLKQSLNAIDKKPNEIDHYILAQKFDWLNRQWADYIGIDYCKVHQTLEEHACMETASIPVITHDAIKQRKLKKGDLVAFADLGSNWSVASAVFKWCI</sequence>
<dbReference type="RefSeq" id="WP_109263705.1">
    <property type="nucleotide sequence ID" value="NZ_QEWP01000004.1"/>
</dbReference>
<dbReference type="Pfam" id="PF08541">
    <property type="entry name" value="ACP_syn_III_C"/>
    <property type="match status" value="1"/>
</dbReference>
<evidence type="ECO:0000313" key="6">
    <source>
        <dbReference type="Proteomes" id="UP000244956"/>
    </source>
</evidence>
<evidence type="ECO:0000256" key="2">
    <source>
        <dbReference type="ARBA" id="ARBA00023315"/>
    </source>
</evidence>
<evidence type="ECO:0008006" key="7">
    <source>
        <dbReference type="Google" id="ProtNLM"/>
    </source>
</evidence>
<feature type="domain" description="Beta-ketoacyl-[acyl-carrier-protein] synthase III C-terminal" evidence="3">
    <location>
        <begin position="261"/>
        <end position="346"/>
    </location>
</feature>
<organism evidence="5 6">
    <name type="scientific">Marinilabilia rubra</name>
    <dbReference type="NCBI Taxonomy" id="2162893"/>
    <lineage>
        <taxon>Bacteria</taxon>
        <taxon>Pseudomonadati</taxon>
        <taxon>Bacteroidota</taxon>
        <taxon>Bacteroidia</taxon>
        <taxon>Marinilabiliales</taxon>
        <taxon>Marinilabiliaceae</taxon>
        <taxon>Marinilabilia</taxon>
    </lineage>
</organism>
<comment type="caution">
    <text evidence="5">The sequence shown here is derived from an EMBL/GenBank/DDBJ whole genome shotgun (WGS) entry which is preliminary data.</text>
</comment>
<dbReference type="GO" id="GO:0044550">
    <property type="term" value="P:secondary metabolite biosynthetic process"/>
    <property type="evidence" value="ECO:0007669"/>
    <property type="project" value="TreeGrafter"/>
</dbReference>
<protein>
    <recommendedName>
        <fullName evidence="7">3-oxoacyl-ACP synthase</fullName>
    </recommendedName>
</protein>
<dbReference type="InterPro" id="IPR013747">
    <property type="entry name" value="ACP_syn_III_C"/>
</dbReference>
<dbReference type="AlphaFoldDB" id="A0A2U2BAJ4"/>
<feature type="domain" description="Beta-ketoacyl-[acyl-carrier-protein] synthase III N-terminal" evidence="4">
    <location>
        <begin position="129"/>
        <end position="201"/>
    </location>
</feature>
<accession>A0A2U2BAJ4</accession>
<dbReference type="PANTHER" id="PTHR34069:SF2">
    <property type="entry name" value="BETA-KETOACYL-[ACYL-CARRIER-PROTEIN] SYNTHASE III"/>
    <property type="match status" value="1"/>
</dbReference>
<dbReference type="EMBL" id="QEWP01000004">
    <property type="protein sequence ID" value="PWE00082.1"/>
    <property type="molecule type" value="Genomic_DNA"/>
</dbReference>
<evidence type="ECO:0000313" key="5">
    <source>
        <dbReference type="EMBL" id="PWE00082.1"/>
    </source>
</evidence>
<dbReference type="PANTHER" id="PTHR34069">
    <property type="entry name" value="3-OXOACYL-[ACYL-CARRIER-PROTEIN] SYNTHASE 3"/>
    <property type="match status" value="1"/>
</dbReference>
<dbReference type="InterPro" id="IPR013751">
    <property type="entry name" value="ACP_syn_III_N"/>
</dbReference>
<evidence type="ECO:0000259" key="3">
    <source>
        <dbReference type="Pfam" id="PF08541"/>
    </source>
</evidence>
<keyword evidence="2" id="KW-0012">Acyltransferase</keyword>
<evidence type="ECO:0000256" key="1">
    <source>
        <dbReference type="ARBA" id="ARBA00022679"/>
    </source>
</evidence>
<gene>
    <name evidence="5" type="ORF">DDZ16_06910</name>
</gene>
<dbReference type="SUPFAM" id="SSF53901">
    <property type="entry name" value="Thiolase-like"/>
    <property type="match status" value="1"/>
</dbReference>
<proteinExistence type="predicted"/>
<evidence type="ECO:0000259" key="4">
    <source>
        <dbReference type="Pfam" id="PF08545"/>
    </source>
</evidence>
<dbReference type="OrthoDB" id="9815506at2"/>
<keyword evidence="6" id="KW-1185">Reference proteome</keyword>
<dbReference type="Proteomes" id="UP000244956">
    <property type="component" value="Unassembled WGS sequence"/>
</dbReference>
<dbReference type="Gene3D" id="3.40.47.10">
    <property type="match status" value="1"/>
</dbReference>
<dbReference type="Pfam" id="PF08545">
    <property type="entry name" value="ACP_syn_III"/>
    <property type="match status" value="1"/>
</dbReference>
<keyword evidence="1" id="KW-0808">Transferase</keyword>
<dbReference type="GO" id="GO:0004315">
    <property type="term" value="F:3-oxoacyl-[acyl-carrier-protein] synthase activity"/>
    <property type="evidence" value="ECO:0007669"/>
    <property type="project" value="InterPro"/>
</dbReference>
<reference evidence="5 6" key="1">
    <citation type="submission" date="2018-05" db="EMBL/GenBank/DDBJ databases">
        <title>Marinilabilia rubrum sp. nov., isolated from saltern sediment.</title>
        <authorList>
            <person name="Zhang R."/>
        </authorList>
    </citation>
    <scope>NUCLEOTIDE SEQUENCE [LARGE SCALE GENOMIC DNA]</scope>
    <source>
        <strain evidence="5 6">WTE16</strain>
    </source>
</reference>
<dbReference type="InterPro" id="IPR016039">
    <property type="entry name" value="Thiolase-like"/>
</dbReference>
<dbReference type="GO" id="GO:0006633">
    <property type="term" value="P:fatty acid biosynthetic process"/>
    <property type="evidence" value="ECO:0007669"/>
    <property type="project" value="InterPro"/>
</dbReference>